<evidence type="ECO:0000256" key="7">
    <source>
        <dbReference type="ARBA" id="ARBA00023136"/>
    </source>
</evidence>
<dbReference type="PANTHER" id="PTHR11893">
    <property type="entry name" value="INNEXIN"/>
    <property type="match status" value="1"/>
</dbReference>
<keyword evidence="6 9" id="KW-0406">Ion transport</keyword>
<dbReference type="AlphaFoldDB" id="A0A4S2L426"/>
<dbReference type="Proteomes" id="UP000308267">
    <property type="component" value="Unassembled WGS sequence"/>
</dbReference>
<feature type="compositionally biased region" description="Basic residues" evidence="10">
    <location>
        <begin position="363"/>
        <end position="375"/>
    </location>
</feature>
<dbReference type="OrthoDB" id="5867527at2759"/>
<evidence type="ECO:0000256" key="4">
    <source>
        <dbReference type="ARBA" id="ARBA00022692"/>
    </source>
</evidence>
<evidence type="ECO:0000256" key="8">
    <source>
        <dbReference type="ARBA" id="ARBA00023303"/>
    </source>
</evidence>
<keyword evidence="5 9" id="KW-1133">Transmembrane helix</keyword>
<feature type="region of interest" description="Disordered" evidence="10">
    <location>
        <begin position="1"/>
        <end position="26"/>
    </location>
</feature>
<keyword evidence="7 9" id="KW-0472">Membrane</keyword>
<evidence type="ECO:0000256" key="5">
    <source>
        <dbReference type="ARBA" id="ARBA00022989"/>
    </source>
</evidence>
<protein>
    <recommendedName>
        <fullName evidence="9">Innexin</fullName>
    </recommendedName>
</protein>
<keyword evidence="12" id="KW-1185">Reference proteome</keyword>
<feature type="compositionally biased region" description="Basic and acidic residues" evidence="10">
    <location>
        <begin position="351"/>
        <end position="362"/>
    </location>
</feature>
<dbReference type="GO" id="GO:0005921">
    <property type="term" value="C:gap junction"/>
    <property type="evidence" value="ECO:0007669"/>
    <property type="project" value="UniProtKB-UniRule"/>
</dbReference>
<dbReference type="InterPro" id="IPR000990">
    <property type="entry name" value="Innexin"/>
</dbReference>
<evidence type="ECO:0000256" key="6">
    <source>
        <dbReference type="ARBA" id="ARBA00023065"/>
    </source>
</evidence>
<keyword evidence="2 9" id="KW-0813">Transport</keyword>
<evidence type="ECO:0000313" key="11">
    <source>
        <dbReference type="EMBL" id="TGZ55298.1"/>
    </source>
</evidence>
<dbReference type="EMBL" id="SJOL01009849">
    <property type="protein sequence ID" value="TGZ55298.1"/>
    <property type="molecule type" value="Genomic_DNA"/>
</dbReference>
<feature type="region of interest" description="Disordered" evidence="10">
    <location>
        <begin position="351"/>
        <end position="416"/>
    </location>
</feature>
<comment type="similarity">
    <text evidence="9">Belongs to the pannexin family.</text>
</comment>
<evidence type="ECO:0000256" key="1">
    <source>
        <dbReference type="ARBA" id="ARBA00004651"/>
    </source>
</evidence>
<comment type="function">
    <text evidence="9">Structural component of the gap junctions.</text>
</comment>
<keyword evidence="4 9" id="KW-0812">Transmembrane</keyword>
<comment type="caution">
    <text evidence="9">Lacks conserved residue(s) required for the propagation of feature annotation.</text>
</comment>
<dbReference type="PANTHER" id="PTHR11893:SF36">
    <property type="entry name" value="INNEXIN-5"/>
    <property type="match status" value="1"/>
</dbReference>
<feature type="compositionally biased region" description="Polar residues" evidence="10">
    <location>
        <begin position="383"/>
        <end position="406"/>
    </location>
</feature>
<feature type="transmembrane region" description="Helical" evidence="9">
    <location>
        <begin position="579"/>
        <end position="604"/>
    </location>
</feature>
<evidence type="ECO:0000256" key="3">
    <source>
        <dbReference type="ARBA" id="ARBA00022475"/>
    </source>
</evidence>
<keyword evidence="8 9" id="KW-0407">Ion channel</keyword>
<dbReference type="GO" id="GO:0005886">
    <property type="term" value="C:plasma membrane"/>
    <property type="evidence" value="ECO:0007669"/>
    <property type="project" value="UniProtKB-SubCell"/>
</dbReference>
<dbReference type="GO" id="GO:0034220">
    <property type="term" value="P:monoatomic ion transmembrane transport"/>
    <property type="evidence" value="ECO:0007669"/>
    <property type="project" value="UniProtKB-KW"/>
</dbReference>
<comment type="caution">
    <text evidence="11">The sequence shown here is derived from an EMBL/GenBank/DDBJ whole genome shotgun (WGS) entry which is preliminary data.</text>
</comment>
<name>A0A4S2L426_OPIFE</name>
<dbReference type="PRINTS" id="PR01262">
    <property type="entry name" value="INNEXIN"/>
</dbReference>
<feature type="transmembrane region" description="Helical" evidence="9">
    <location>
        <begin position="539"/>
        <end position="559"/>
    </location>
</feature>
<evidence type="ECO:0000256" key="2">
    <source>
        <dbReference type="ARBA" id="ARBA00022448"/>
    </source>
</evidence>
<accession>A0A4S2L426</accession>
<proteinExistence type="inferred from homology"/>
<feature type="transmembrane region" description="Helical" evidence="9">
    <location>
        <begin position="665"/>
        <end position="688"/>
    </location>
</feature>
<evidence type="ECO:0000256" key="9">
    <source>
        <dbReference type="RuleBase" id="RU010713"/>
    </source>
</evidence>
<gene>
    <name evidence="9" type="primary">inx</name>
    <name evidence="11" type="ORF">CRM22_010459</name>
</gene>
<sequence length="895" mass="101253">MASNLMPSTSCLMNNQNDVETPDSPTNETKLACYCEQHCPAEYHAHNDDALPTPGHSSSGCQWSTEEQILEQQFATEALKQGRTIRYPEMNDRSLLRGTPYFYEYEGTFPSSPMDHSPTVGHNFGRHRGKLSSDPTFILSLVRWARIGSSRLAGDDDQIDRLNYQITGLILLILIALTGMRQYLSHLPLQCWIPQEFSRSWEEYAENYCWVTNTYYANLESRLPPPEERQNVVRYYQWATFALAVQAAGFYLPCIVWRLLQNHSGFQVQRIMHSTIQVNCAPMASVSAAIGGVAKYIDAVIYRRQYKIWQRPATFSGLFEPVYCYKFSPVEQSAERSKTVPFREAQVQPKDYKILKTSEDPHHHGRATLRSHKKSPAPAPPVDSQQKAPKQTSRSTTPASAQSNGRSGAKPGRKQSSLGSASFCDVCCARFSSCFINQKTSAKNEETDAQSMQTLKPLIEPPTAKTSDEHLDSCRASGQWRTGSAYCPTWCWTHQGESGETHSHSPERKKSGQYQTSEVWFTLKRKALLPRLCNMLGKGFAVVCRLLSTFVCLIPGCLYHWMRGSQRIKCIQRSNAFLFYLYTTIKLLYLLNILGQLCFLKYFLGTDSYIFGLHVLYDLLNGKPWTQTGNFPRVTYCDFEAKKTGKNYKYTLQCVLPLNLFLEKVYVFLWFWFIFVALLTTYSLLKWLSRLSIPHRRRNFIHKFLIPWKFPYGCEQLNKRSLNLFVDKYLDCNGVFVIWLVSMNASELVAGELISALWDLFWTRICVASSFLPAQVFSKTEFGDNANRAFDESSSSSHTIHQLTPCEQPLLVPTEGKWHSTGHLPNAVPTGSLAADVATKIEAKADMSSYIPHSPAAFTRTTSSSLIIPAVLINQSTNDSSVKASAMGSSLDSIV</sequence>
<evidence type="ECO:0000313" key="12">
    <source>
        <dbReference type="Proteomes" id="UP000308267"/>
    </source>
</evidence>
<dbReference type="STRING" id="147828.A0A4S2L426"/>
<organism evidence="11 12">
    <name type="scientific">Opisthorchis felineus</name>
    <dbReference type="NCBI Taxonomy" id="147828"/>
    <lineage>
        <taxon>Eukaryota</taxon>
        <taxon>Metazoa</taxon>
        <taxon>Spiralia</taxon>
        <taxon>Lophotrochozoa</taxon>
        <taxon>Platyhelminthes</taxon>
        <taxon>Trematoda</taxon>
        <taxon>Digenea</taxon>
        <taxon>Opisthorchiida</taxon>
        <taxon>Opisthorchiata</taxon>
        <taxon>Opisthorchiidae</taxon>
        <taxon>Opisthorchis</taxon>
    </lineage>
</organism>
<evidence type="ECO:0000256" key="10">
    <source>
        <dbReference type="SAM" id="MobiDB-lite"/>
    </source>
</evidence>
<keyword evidence="3" id="KW-1003">Cell membrane</keyword>
<dbReference type="Pfam" id="PF00876">
    <property type="entry name" value="Innexin"/>
    <property type="match status" value="2"/>
</dbReference>
<reference evidence="11 12" key="1">
    <citation type="journal article" date="2019" name="BMC Genomics">
        <title>New insights from Opisthorchis felineus genome: update on genomics of the epidemiologically important liver flukes.</title>
        <authorList>
            <person name="Ershov N.I."/>
            <person name="Mordvinov V.A."/>
            <person name="Prokhortchouk E.B."/>
            <person name="Pakharukova M.Y."/>
            <person name="Gunbin K.V."/>
            <person name="Ustyantsev K."/>
            <person name="Genaev M.A."/>
            <person name="Blinov A.G."/>
            <person name="Mazur A."/>
            <person name="Boulygina E."/>
            <person name="Tsygankova S."/>
            <person name="Khrameeva E."/>
            <person name="Chekanov N."/>
            <person name="Fan G."/>
            <person name="Xiao A."/>
            <person name="Zhang H."/>
            <person name="Xu X."/>
            <person name="Yang H."/>
            <person name="Solovyev V."/>
            <person name="Lee S.M."/>
            <person name="Liu X."/>
            <person name="Afonnikov D.A."/>
            <person name="Skryabin K.G."/>
        </authorList>
    </citation>
    <scope>NUCLEOTIDE SEQUENCE [LARGE SCALE GENOMIC DNA]</scope>
    <source>
        <strain evidence="11">AK-0245</strain>
        <tissue evidence="11">Whole organism</tissue>
    </source>
</reference>
<dbReference type="PROSITE" id="PS51013">
    <property type="entry name" value="PANNEXIN"/>
    <property type="match status" value="1"/>
</dbReference>
<comment type="subcellular location">
    <subcellularLocation>
        <location evidence="1 9">Cell membrane</location>
        <topology evidence="1 9">Multi-pass membrane protein</topology>
    </subcellularLocation>
</comment>